<name>A0A0F9JN63_9ZZZZ</name>
<dbReference type="AlphaFoldDB" id="A0A0F9JN63"/>
<proteinExistence type="predicted"/>
<sequence length="78" mass="8692">MITLRQILGYGPTSMLKHGPPDNLADAMEYVNQGTELEQENAQTTMDAITLIEVVIIASPDDGEAIVEHLTKFLERHR</sequence>
<accession>A0A0F9JN63</accession>
<evidence type="ECO:0000313" key="1">
    <source>
        <dbReference type="EMBL" id="KKM07136.1"/>
    </source>
</evidence>
<comment type="caution">
    <text evidence="1">The sequence shown here is derived from an EMBL/GenBank/DDBJ whole genome shotgun (WGS) entry which is preliminary data.</text>
</comment>
<protein>
    <submittedName>
        <fullName evidence="1">Uncharacterized protein</fullName>
    </submittedName>
</protein>
<reference evidence="1" key="1">
    <citation type="journal article" date="2015" name="Nature">
        <title>Complex archaea that bridge the gap between prokaryotes and eukaryotes.</title>
        <authorList>
            <person name="Spang A."/>
            <person name="Saw J.H."/>
            <person name="Jorgensen S.L."/>
            <person name="Zaremba-Niedzwiedzka K."/>
            <person name="Martijn J."/>
            <person name="Lind A.E."/>
            <person name="van Eijk R."/>
            <person name="Schleper C."/>
            <person name="Guy L."/>
            <person name="Ettema T.J."/>
        </authorList>
    </citation>
    <scope>NUCLEOTIDE SEQUENCE</scope>
</reference>
<organism evidence="1">
    <name type="scientific">marine sediment metagenome</name>
    <dbReference type="NCBI Taxonomy" id="412755"/>
    <lineage>
        <taxon>unclassified sequences</taxon>
        <taxon>metagenomes</taxon>
        <taxon>ecological metagenomes</taxon>
    </lineage>
</organism>
<gene>
    <name evidence="1" type="ORF">LCGC14_1736950</name>
</gene>
<dbReference type="EMBL" id="LAZR01015837">
    <property type="protein sequence ID" value="KKM07136.1"/>
    <property type="molecule type" value="Genomic_DNA"/>
</dbReference>